<dbReference type="InterPro" id="IPR032710">
    <property type="entry name" value="NTF2-like_dom_sf"/>
</dbReference>
<name>A0A4S9CXH1_AURPU</name>
<comment type="caution">
    <text evidence="2">The sequence shown here is derived from an EMBL/GenBank/DDBJ whole genome shotgun (WGS) entry which is preliminary data.</text>
</comment>
<dbReference type="InterPro" id="IPR037401">
    <property type="entry name" value="SnoaL-like"/>
</dbReference>
<organism evidence="2">
    <name type="scientific">Aureobasidium pullulans</name>
    <name type="common">Black yeast</name>
    <name type="synonym">Pullularia pullulans</name>
    <dbReference type="NCBI Taxonomy" id="5580"/>
    <lineage>
        <taxon>Eukaryota</taxon>
        <taxon>Fungi</taxon>
        <taxon>Dikarya</taxon>
        <taxon>Ascomycota</taxon>
        <taxon>Pezizomycotina</taxon>
        <taxon>Dothideomycetes</taxon>
        <taxon>Dothideomycetidae</taxon>
        <taxon>Dothideales</taxon>
        <taxon>Saccotheciaceae</taxon>
        <taxon>Aureobasidium</taxon>
    </lineage>
</organism>
<dbReference type="SUPFAM" id="SSF54427">
    <property type="entry name" value="NTF2-like"/>
    <property type="match status" value="1"/>
</dbReference>
<reference evidence="2" key="1">
    <citation type="submission" date="2018-10" db="EMBL/GenBank/DDBJ databases">
        <title>Fifty Aureobasidium pullulans genomes reveal a recombining polyextremotolerant generalist.</title>
        <authorList>
            <person name="Gostincar C."/>
            <person name="Turk M."/>
            <person name="Zajc J."/>
            <person name="Gunde-Cimerman N."/>
        </authorList>
    </citation>
    <scope>NUCLEOTIDE SEQUENCE [LARGE SCALE GENOMIC DNA]</scope>
    <source>
        <strain evidence="2">EXF-10085</strain>
    </source>
</reference>
<sequence>MSEAYGALSDQDQITTLLRIYGAVLSTRSLPSVLNLYTTDGVLMAPNFAPSVGQEALKKSYERIFSTIKLDIEFTIDEIVVMDDKWAFARTTAEGTKYRIEKGTQESHHNQEIFVCRKDEGEWKIARYCFSSMKTL</sequence>
<proteinExistence type="predicted"/>
<protein>
    <recommendedName>
        <fullName evidence="1">SnoaL-like domain-containing protein</fullName>
    </recommendedName>
</protein>
<accession>A0A4S9CXH1</accession>
<feature type="domain" description="SnoaL-like" evidence="1">
    <location>
        <begin position="23"/>
        <end position="123"/>
    </location>
</feature>
<dbReference type="Pfam" id="PF12680">
    <property type="entry name" value="SnoaL_2"/>
    <property type="match status" value="1"/>
</dbReference>
<dbReference type="AlphaFoldDB" id="A0A4S9CXH1"/>
<evidence type="ECO:0000259" key="1">
    <source>
        <dbReference type="Pfam" id="PF12680"/>
    </source>
</evidence>
<dbReference type="Gene3D" id="3.10.450.50">
    <property type="match status" value="1"/>
</dbReference>
<gene>
    <name evidence="2" type="ORF">D6D13_04291</name>
</gene>
<dbReference type="EMBL" id="QZAS01000012">
    <property type="protein sequence ID" value="THX12369.1"/>
    <property type="molecule type" value="Genomic_DNA"/>
</dbReference>
<evidence type="ECO:0000313" key="2">
    <source>
        <dbReference type="EMBL" id="THX12369.1"/>
    </source>
</evidence>